<accession>A0A0L8ACX7</accession>
<sequence>MAWCRWAANALCLVVVVAAQALWPAPPVPSPVAFQSINDDRFSQLRRQAVQFVEARPRQGFQFVERQRDVAFQIRCNGVPVLLLERRPQHLLLWTSLDARQRAPAVVRLRALLQWQVEPLDYLEQVLAGVPEPVLLDRLLQILAGDAPDGARCGVP</sequence>
<reference evidence="2 3" key="1">
    <citation type="journal article" date="2012" name="J. Bacteriol.">
        <title>Genome sequence of a novel nicotine-degrading strain, Pseudomonas geniculata N1.</title>
        <authorList>
            <person name="Tang H."/>
            <person name="Yu H."/>
            <person name="Tai C."/>
            <person name="Huang K."/>
            <person name="Liu Y."/>
            <person name="Wang L."/>
            <person name="Yao Y."/>
            <person name="Wu G."/>
            <person name="Xu P."/>
        </authorList>
    </citation>
    <scope>NUCLEOTIDE SEQUENCE [LARGE SCALE GENOMIC DNA]</scope>
    <source>
        <strain evidence="2 3">N1</strain>
    </source>
</reference>
<dbReference type="RefSeq" id="WP_010485756.1">
    <property type="nucleotide sequence ID" value="NZ_AJLO02000014.1"/>
</dbReference>
<keyword evidence="1" id="KW-0732">Signal</keyword>
<protein>
    <recommendedName>
        <fullName evidence="4">Cold-shock protein</fullName>
    </recommendedName>
</protein>
<evidence type="ECO:0000256" key="1">
    <source>
        <dbReference type="SAM" id="SignalP"/>
    </source>
</evidence>
<evidence type="ECO:0000313" key="3">
    <source>
        <dbReference type="Proteomes" id="UP000036890"/>
    </source>
</evidence>
<name>A0A0L8ACX7_9GAMM</name>
<dbReference type="EMBL" id="AJLO02000014">
    <property type="protein sequence ID" value="KOF00259.1"/>
    <property type="molecule type" value="Genomic_DNA"/>
</dbReference>
<feature type="signal peptide" evidence="1">
    <location>
        <begin position="1"/>
        <end position="21"/>
    </location>
</feature>
<comment type="caution">
    <text evidence="2">The sequence shown here is derived from an EMBL/GenBank/DDBJ whole genome shotgun (WGS) entry which is preliminary data.</text>
</comment>
<organism evidence="2 3">
    <name type="scientific">Stenotrophomonas geniculata N1</name>
    <dbReference type="NCBI Taxonomy" id="1167641"/>
    <lineage>
        <taxon>Bacteria</taxon>
        <taxon>Pseudomonadati</taxon>
        <taxon>Pseudomonadota</taxon>
        <taxon>Gammaproteobacteria</taxon>
        <taxon>Lysobacterales</taxon>
        <taxon>Lysobacteraceae</taxon>
        <taxon>Stenotrophomonas</taxon>
    </lineage>
</organism>
<evidence type="ECO:0008006" key="4">
    <source>
        <dbReference type="Google" id="ProtNLM"/>
    </source>
</evidence>
<feature type="chain" id="PRO_5005579801" description="Cold-shock protein" evidence="1">
    <location>
        <begin position="22"/>
        <end position="156"/>
    </location>
</feature>
<dbReference type="OrthoDB" id="6050525at2"/>
<dbReference type="Proteomes" id="UP000036890">
    <property type="component" value="Unassembled WGS sequence"/>
</dbReference>
<gene>
    <name evidence="2" type="ORF">W7K_05395</name>
</gene>
<dbReference type="AlphaFoldDB" id="A0A0L8ACX7"/>
<proteinExistence type="predicted"/>
<evidence type="ECO:0000313" key="2">
    <source>
        <dbReference type="EMBL" id="KOF00259.1"/>
    </source>
</evidence>